<dbReference type="AlphaFoldDB" id="A0A9N7RCK0"/>
<dbReference type="PANTHER" id="PTHR47592">
    <property type="entry name" value="PBF68 PROTEIN"/>
    <property type="match status" value="1"/>
</dbReference>
<dbReference type="Pfam" id="PF22936">
    <property type="entry name" value="Pol_BBD"/>
    <property type="match status" value="1"/>
</dbReference>
<evidence type="ECO:0000313" key="6">
    <source>
        <dbReference type="Proteomes" id="UP001153555"/>
    </source>
</evidence>
<feature type="domain" description="GAG-pre-integrase" evidence="3">
    <location>
        <begin position="244"/>
        <end position="322"/>
    </location>
</feature>
<keyword evidence="6" id="KW-1185">Reference proteome</keyword>
<name>A0A9N7RCK0_STRHE</name>
<dbReference type="InterPro" id="IPR025724">
    <property type="entry name" value="GAG-pre-integrase_dom"/>
</dbReference>
<dbReference type="PANTHER" id="PTHR47592:SF27">
    <property type="entry name" value="OS08G0421700 PROTEIN"/>
    <property type="match status" value="1"/>
</dbReference>
<dbReference type="InterPro" id="IPR005162">
    <property type="entry name" value="Retrotrans_gag_dom"/>
</dbReference>
<proteinExistence type="predicted"/>
<gene>
    <name evidence="5" type="ORF">SHERM_21172</name>
</gene>
<evidence type="ECO:0000259" key="3">
    <source>
        <dbReference type="Pfam" id="PF13976"/>
    </source>
</evidence>
<dbReference type="Pfam" id="PF14223">
    <property type="entry name" value="Retrotran_gag_2"/>
    <property type="match status" value="1"/>
</dbReference>
<evidence type="ECO:0000259" key="2">
    <source>
        <dbReference type="Pfam" id="PF03732"/>
    </source>
</evidence>
<dbReference type="Pfam" id="PF03732">
    <property type="entry name" value="Retrotrans_gag"/>
    <property type="match status" value="1"/>
</dbReference>
<feature type="domain" description="Retrovirus-related Pol polyprotein from transposon TNT 1-94-like beta-barrel" evidence="4">
    <location>
        <begin position="137"/>
        <end position="218"/>
    </location>
</feature>
<evidence type="ECO:0000259" key="4">
    <source>
        <dbReference type="Pfam" id="PF22936"/>
    </source>
</evidence>
<feature type="non-terminal residue" evidence="5">
    <location>
        <position position="1"/>
    </location>
</feature>
<dbReference type="Pfam" id="PF13976">
    <property type="entry name" value="gag_pre-integrs"/>
    <property type="match status" value="1"/>
</dbReference>
<accession>A0A9N7RCK0</accession>
<comment type="caution">
    <text evidence="5">The sequence shown here is derived from an EMBL/GenBank/DDBJ whole genome shotgun (WGS) entry which is preliminary data.</text>
</comment>
<sequence length="502" mass="58771">KEEYARWKKADEMAKCYILACLSNVLQHQHQSMNTAADMLLNLKELFGHQSRAARQEAMRVLMNMTMREGTPVREHVLAMMAQLNELEVLWAFIDGETQVDIVLQSLPKSFEQFWLNYNMNKMLMTLSELVAELHFWCVDTWATDHVCNSLQGFQETKRLREGEVTIYLGDASRASAVAVGDVYLDFGLDRFLVLKDCLYVPSFRKNFISISKLFMNGFSATFDNKVVIRFGKKFICSGSVVDNLYILESKSSPLQQKQLLNSSSNLNKRKEPSKMNETYLWHLRLGHINLRRIQRLVADGPLGSLEVEAFPTCESCLEGKMTKRVFSSKGHRAKDVLGIVHSDLCGPMSIQARDGFEYFQRRAREHDEDRRREGYEHEEEFDQRSQASTYRERPEPDKPRFVMSIFTGSDPEAWLNRIAQYFELNETEGHDRVRYAAFYLDGEANVWWQWLSRIYRRRQQVITWTNFERELLTRFGTSDYHNYNEALTRIRQTGNLHEYIK</sequence>
<dbReference type="EMBL" id="CACSLK010024742">
    <property type="protein sequence ID" value="CAA0824201.1"/>
    <property type="molecule type" value="Genomic_DNA"/>
</dbReference>
<evidence type="ECO:0000256" key="1">
    <source>
        <dbReference type="SAM" id="MobiDB-lite"/>
    </source>
</evidence>
<protein>
    <submittedName>
        <fullName evidence="5">Uncharacterized mitochondrial protein AtMg00300</fullName>
    </submittedName>
</protein>
<feature type="region of interest" description="Disordered" evidence="1">
    <location>
        <begin position="368"/>
        <end position="397"/>
    </location>
</feature>
<feature type="domain" description="Retrotransposon gag" evidence="2">
    <location>
        <begin position="436"/>
        <end position="501"/>
    </location>
</feature>
<reference evidence="5" key="1">
    <citation type="submission" date="2019-12" db="EMBL/GenBank/DDBJ databases">
        <authorList>
            <person name="Scholes J."/>
        </authorList>
    </citation>
    <scope>NUCLEOTIDE SEQUENCE</scope>
</reference>
<dbReference type="OrthoDB" id="1920930at2759"/>
<dbReference type="Proteomes" id="UP001153555">
    <property type="component" value="Unassembled WGS sequence"/>
</dbReference>
<dbReference type="InterPro" id="IPR054722">
    <property type="entry name" value="PolX-like_BBD"/>
</dbReference>
<evidence type="ECO:0000313" key="5">
    <source>
        <dbReference type="EMBL" id="CAA0824201.1"/>
    </source>
</evidence>
<organism evidence="5 6">
    <name type="scientific">Striga hermonthica</name>
    <name type="common">Purple witchweed</name>
    <name type="synonym">Buchnera hermonthica</name>
    <dbReference type="NCBI Taxonomy" id="68872"/>
    <lineage>
        <taxon>Eukaryota</taxon>
        <taxon>Viridiplantae</taxon>
        <taxon>Streptophyta</taxon>
        <taxon>Embryophyta</taxon>
        <taxon>Tracheophyta</taxon>
        <taxon>Spermatophyta</taxon>
        <taxon>Magnoliopsida</taxon>
        <taxon>eudicotyledons</taxon>
        <taxon>Gunneridae</taxon>
        <taxon>Pentapetalae</taxon>
        <taxon>asterids</taxon>
        <taxon>lamiids</taxon>
        <taxon>Lamiales</taxon>
        <taxon>Orobanchaceae</taxon>
        <taxon>Buchnereae</taxon>
        <taxon>Striga</taxon>
    </lineage>
</organism>
<feature type="non-terminal residue" evidence="5">
    <location>
        <position position="502"/>
    </location>
</feature>